<reference evidence="1 2" key="1">
    <citation type="submission" date="2018-03" db="EMBL/GenBank/DDBJ databases">
        <title>Genome sequence of Clostridium luticellarii DSM 29923.</title>
        <authorList>
            <person name="Poehlein A."/>
            <person name="Daniel R."/>
        </authorList>
    </citation>
    <scope>NUCLEOTIDE SEQUENCE [LARGE SCALE GENOMIC DNA]</scope>
    <source>
        <strain evidence="1 2">DSM 29923</strain>
    </source>
</reference>
<evidence type="ECO:0000313" key="1">
    <source>
        <dbReference type="EMBL" id="PRR81489.1"/>
    </source>
</evidence>
<gene>
    <name evidence="1" type="ORF">CLLU_31190</name>
</gene>
<dbReference type="AlphaFoldDB" id="A0A2T0BC69"/>
<comment type="caution">
    <text evidence="1">The sequence shown here is derived from an EMBL/GenBank/DDBJ whole genome shotgun (WGS) entry which is preliminary data.</text>
</comment>
<name>A0A2T0BC69_9CLOT</name>
<dbReference type="RefSeq" id="WP_106010675.1">
    <property type="nucleotide sequence ID" value="NZ_PVXP01000069.1"/>
</dbReference>
<keyword evidence="2" id="KW-1185">Reference proteome</keyword>
<proteinExistence type="predicted"/>
<dbReference type="Proteomes" id="UP000237798">
    <property type="component" value="Unassembled WGS sequence"/>
</dbReference>
<sequence length="131" mass="14903">MEKKISINFIKTELENNFTSVYKPFTNFPNNNPVWSTCMATAKNASVLNNIIFCNDILKLPPVKVFLALNPNIASNIDNFQKKGIGAFWGFIFKSIFEYTSQKKTSTGNKDIKTATYFYNQANNLKIKVSQ</sequence>
<accession>A0A2T0BC69</accession>
<evidence type="ECO:0000313" key="2">
    <source>
        <dbReference type="Proteomes" id="UP000237798"/>
    </source>
</evidence>
<dbReference type="EMBL" id="PVXP01000069">
    <property type="protein sequence ID" value="PRR81489.1"/>
    <property type="molecule type" value="Genomic_DNA"/>
</dbReference>
<dbReference type="OrthoDB" id="1964359at2"/>
<protein>
    <submittedName>
        <fullName evidence="1">Uncharacterized protein</fullName>
    </submittedName>
</protein>
<organism evidence="1 2">
    <name type="scientific">Clostridium luticellarii</name>
    <dbReference type="NCBI Taxonomy" id="1691940"/>
    <lineage>
        <taxon>Bacteria</taxon>
        <taxon>Bacillati</taxon>
        <taxon>Bacillota</taxon>
        <taxon>Clostridia</taxon>
        <taxon>Eubacteriales</taxon>
        <taxon>Clostridiaceae</taxon>
        <taxon>Clostridium</taxon>
    </lineage>
</organism>